<proteinExistence type="predicted"/>
<dbReference type="InterPro" id="IPR006827">
    <property type="entry name" value="Lant_deHydtase_N"/>
</dbReference>
<organism evidence="3 4">
    <name type="scientific">Sinosporangium siamense</name>
    <dbReference type="NCBI Taxonomy" id="1367973"/>
    <lineage>
        <taxon>Bacteria</taxon>
        <taxon>Bacillati</taxon>
        <taxon>Actinomycetota</taxon>
        <taxon>Actinomycetes</taxon>
        <taxon>Streptosporangiales</taxon>
        <taxon>Streptosporangiaceae</taxon>
        <taxon>Sinosporangium</taxon>
    </lineage>
</organism>
<evidence type="ECO:0000259" key="2">
    <source>
        <dbReference type="Pfam" id="PF14028"/>
    </source>
</evidence>
<dbReference type="NCBIfam" id="TIGR03891">
    <property type="entry name" value="thiopep_ocin"/>
    <property type="match status" value="1"/>
</dbReference>
<protein>
    <recommendedName>
        <fullName evidence="5">Lantibiotic dehydratase</fullName>
    </recommendedName>
</protein>
<dbReference type="EMBL" id="BOOW01000009">
    <property type="protein sequence ID" value="GII91354.1"/>
    <property type="molecule type" value="Genomic_DNA"/>
</dbReference>
<dbReference type="RefSeq" id="WP_204022691.1">
    <property type="nucleotide sequence ID" value="NZ_BOOW01000009.1"/>
</dbReference>
<feature type="domain" description="Thiopeptide-type bacteriocin biosynthesis" evidence="2">
    <location>
        <begin position="718"/>
        <end position="968"/>
    </location>
</feature>
<dbReference type="Pfam" id="PF14028">
    <property type="entry name" value="Lant_dehydr_C"/>
    <property type="match status" value="1"/>
</dbReference>
<comment type="caution">
    <text evidence="3">The sequence shown here is derived from an EMBL/GenBank/DDBJ whole genome shotgun (WGS) entry which is preliminary data.</text>
</comment>
<evidence type="ECO:0000313" key="3">
    <source>
        <dbReference type="EMBL" id="GII91354.1"/>
    </source>
</evidence>
<evidence type="ECO:0008006" key="5">
    <source>
        <dbReference type="Google" id="ProtNLM"/>
    </source>
</evidence>
<keyword evidence="4" id="KW-1185">Reference proteome</keyword>
<dbReference type="Proteomes" id="UP000606172">
    <property type="component" value="Unassembled WGS sequence"/>
</dbReference>
<evidence type="ECO:0000313" key="4">
    <source>
        <dbReference type="Proteomes" id="UP000606172"/>
    </source>
</evidence>
<sequence>MRQAWAAPGVAEAIEVATPSLADRISAICAGDPVEPRQVHSAAVSLARYLLRMRHRSTPFGLFAGIAPAHFGSRFALRWGHDHRPVARADAAWLAEVISQLEACPDLLHRLHVVVDPTHVICGDFLVVAFQQPPPATGPRRSRQVKVRHTPALRTLVEAARTPIAFSELSGKLAAAYPHSSSTAIDELLAGLVSARILLTVLHPPMTVVDGLAHLNRQLAAAQAENIPRLATTIHTLREVQTALDRHVGATSAEHRHLRGRARQTMRTLSTIVDHPVTVDLHLDCELVLPEAVAHEAERAAAALTRLTSYPSGAPGWLAYHAAFLDRYGPGALVPVLNLTDPHYGLGLPAGYRSSLREPPARSLTSRDEQLLAIAQRSALDGARELNLSDHLVKELTLRDDITQPPHLDLCFHLHAPTRQALQGGDFTLVVASLTSTAGASVGRFLDLLSPPERARFLTSYAELPTLTEGALHAHLSSPPLHARTENVSRAPRTWPTLICVGEYNDFPALALSDLAVTADPHRFRLVSISTGQTIEPAVLNTVEASNFAHPLARFLSELPRAHTAVFGAFPWGAARHLPYLPRIRYGRSILSPARWRLQASELPAVDASWDEWRKALDKWQRRHGTPGAVLLGDDDRCLRLNLEESAHLQLLRADLTRAGHATLREAPEQAAYGWFDGRAHEITVTLASTRPPAPARPRSAVAVIRRDHGHLPGASSWAFAKLYGHRDMQTPLLTAHLPELLAAGQVPPQWWFVRYRDPEDHLRLRIQLPTPAMFTQVIEQVGAWAATLRRLGLINRMAWDTYVPETGRFGTGPAMGAAEGLFAADSTTAVTQLTHPGVGHRQVLTAASFIDLAIAFIGDVDAAMRWLVDHLSNSSAVRPPRSLHQEARRVADPRGNFAALRQLPGGEEVLASWAARRHAAAYYRDQLRVRSDIDPDYALGSLLHLHHNRMAGADQEDEYACTRLARTVALSFCAQAQSTHR</sequence>
<accession>A0A919VAQ7</accession>
<reference evidence="3" key="1">
    <citation type="submission" date="2021-01" db="EMBL/GenBank/DDBJ databases">
        <title>Whole genome shotgun sequence of Sinosporangium siamense NBRC 109515.</title>
        <authorList>
            <person name="Komaki H."/>
            <person name="Tamura T."/>
        </authorList>
    </citation>
    <scope>NUCLEOTIDE SEQUENCE</scope>
    <source>
        <strain evidence="3">NBRC 109515</strain>
    </source>
</reference>
<feature type="domain" description="Lantibiotic dehydratase N-terminal" evidence="1">
    <location>
        <begin position="8"/>
        <end position="652"/>
    </location>
</feature>
<evidence type="ECO:0000259" key="1">
    <source>
        <dbReference type="Pfam" id="PF04738"/>
    </source>
</evidence>
<dbReference type="AlphaFoldDB" id="A0A919VAQ7"/>
<gene>
    <name evidence="3" type="ORF">Ssi02_15850</name>
</gene>
<dbReference type="Pfam" id="PF04738">
    <property type="entry name" value="Lant_dehydr_N"/>
    <property type="match status" value="1"/>
</dbReference>
<name>A0A919VAQ7_9ACTN</name>
<dbReference type="InterPro" id="IPR023809">
    <property type="entry name" value="Thiopep_bacteriocin_synth_dom"/>
</dbReference>